<gene>
    <name evidence="1" type="ORF">NQ176_g6852</name>
</gene>
<reference evidence="1" key="1">
    <citation type="submission" date="2022-08" db="EMBL/GenBank/DDBJ databases">
        <title>Genome Sequence of Lecanicillium fungicola.</title>
        <authorList>
            <person name="Buettner E."/>
        </authorList>
    </citation>
    <scope>NUCLEOTIDE SEQUENCE</scope>
    <source>
        <strain evidence="1">Babe33</strain>
    </source>
</reference>
<sequence>MAFRPGPTYLPNQAATIPFKISSVPHRTGAPLLRPLPLDTVYSDPVVSTLNKTYGKPIKDTIRDILAKRGFPPQEYIDDPAGTTFEICQRHVPGDYENTKRLTIYVTAPWASNTGGTSWIKATKDIKTWADKFLHDIDMPERNLNSDPDARTVTGAGARFGIDVEIAALELLAEKFISVPPKIDDWLAGWPHVRDDVAKILQSFVESKSNWSCISLINFGPNESPDKNPTTVYIAMDQACDEHVMWTTIRPAIQEYIDHTPYGWSLHMEHRVSDNQAFDLHALSKKPTELLRFFLGEPYEDNVNLGASISVSSYVPADDGKKYNPMVGTLGCYVELQVDGKWQLFGLTNYHVIRAAIPGFKRTIDALVPERDTPLYKADHEGFFPGTFGSQAVESPSRTYHNATISMLQDSPDSTDEMQQKLEFFDNGRQILGHLWAGSGFGRRTERSGLLADGQTGIPRKHLRPKTIQGREMNPEIAPVHNIKNEPLFFKYGIATKGTSGTFSDYQDKVLLREWRYMHEEDPTKYPLCNDAMLAPGAWFDRFGAKGDSGAVVYDSKGRGACLLCSGTEIQSSKNNFTYVAPLELIFDDIQRFLGPRVSGIRIAQLEEKGPSPTKSGRKA</sequence>
<proteinExistence type="predicted"/>
<evidence type="ECO:0000313" key="2">
    <source>
        <dbReference type="Proteomes" id="UP001143910"/>
    </source>
</evidence>
<dbReference type="Proteomes" id="UP001143910">
    <property type="component" value="Unassembled WGS sequence"/>
</dbReference>
<organism evidence="1 2">
    <name type="scientific">Zarea fungicola</name>
    <dbReference type="NCBI Taxonomy" id="93591"/>
    <lineage>
        <taxon>Eukaryota</taxon>
        <taxon>Fungi</taxon>
        <taxon>Dikarya</taxon>
        <taxon>Ascomycota</taxon>
        <taxon>Pezizomycotina</taxon>
        <taxon>Sordariomycetes</taxon>
        <taxon>Hypocreomycetidae</taxon>
        <taxon>Hypocreales</taxon>
        <taxon>Cordycipitaceae</taxon>
        <taxon>Zarea</taxon>
    </lineage>
</organism>
<evidence type="ECO:0000313" key="1">
    <source>
        <dbReference type="EMBL" id="KAJ2972985.1"/>
    </source>
</evidence>
<name>A0ACC1N1M5_9HYPO</name>
<protein>
    <submittedName>
        <fullName evidence="1">Uncharacterized protein</fullName>
    </submittedName>
</protein>
<comment type="caution">
    <text evidence="1">The sequence shown here is derived from an EMBL/GenBank/DDBJ whole genome shotgun (WGS) entry which is preliminary data.</text>
</comment>
<keyword evidence="2" id="KW-1185">Reference proteome</keyword>
<dbReference type="EMBL" id="JANJQO010001047">
    <property type="protein sequence ID" value="KAJ2972985.1"/>
    <property type="molecule type" value="Genomic_DNA"/>
</dbReference>
<accession>A0ACC1N1M5</accession>